<evidence type="ECO:0000313" key="3">
    <source>
        <dbReference type="EMBL" id="SHE44724.1"/>
    </source>
</evidence>
<dbReference type="SUPFAM" id="SSF47781">
    <property type="entry name" value="RuvA domain 2-like"/>
    <property type="match status" value="1"/>
</dbReference>
<dbReference type="SMART" id="SM00278">
    <property type="entry name" value="HhH1"/>
    <property type="match status" value="2"/>
</dbReference>
<feature type="domain" description="Helix-hairpin-helix DNA-binding motif class 1" evidence="2">
    <location>
        <begin position="134"/>
        <end position="153"/>
    </location>
</feature>
<dbReference type="PANTHER" id="PTHR21180">
    <property type="entry name" value="ENDONUCLEASE/EXONUCLEASE/PHOSPHATASE FAMILY DOMAIN-CONTAINING PROTEIN 1"/>
    <property type="match status" value="1"/>
</dbReference>
<protein>
    <submittedName>
        <fullName evidence="3">Competence protein ComEA</fullName>
    </submittedName>
</protein>
<dbReference type="InterPro" id="IPR010994">
    <property type="entry name" value="RuvA_2-like"/>
</dbReference>
<dbReference type="Pfam" id="PF10531">
    <property type="entry name" value="SLBB"/>
    <property type="match status" value="1"/>
</dbReference>
<gene>
    <name evidence="3" type="ORF">SAMN02746091_00417</name>
</gene>
<dbReference type="RefSeq" id="WP_073247765.1">
    <property type="nucleotide sequence ID" value="NZ_FQVG01000004.1"/>
</dbReference>
<dbReference type="GO" id="GO:0006281">
    <property type="term" value="P:DNA repair"/>
    <property type="evidence" value="ECO:0007669"/>
    <property type="project" value="InterPro"/>
</dbReference>
<dbReference type="GO" id="GO:0015627">
    <property type="term" value="C:type II protein secretion system complex"/>
    <property type="evidence" value="ECO:0007669"/>
    <property type="project" value="TreeGrafter"/>
</dbReference>
<accession>A0A1M4TK34</accession>
<feature type="transmembrane region" description="Helical" evidence="1">
    <location>
        <begin position="9"/>
        <end position="27"/>
    </location>
</feature>
<evidence type="ECO:0000256" key="1">
    <source>
        <dbReference type="SAM" id="Phobius"/>
    </source>
</evidence>
<keyword evidence="1" id="KW-0812">Transmembrane</keyword>
<dbReference type="InterPro" id="IPR004509">
    <property type="entry name" value="Competence_ComEA_HhH"/>
</dbReference>
<feature type="domain" description="Helix-hairpin-helix DNA-binding motif class 1" evidence="2">
    <location>
        <begin position="164"/>
        <end position="183"/>
    </location>
</feature>
<keyword evidence="1" id="KW-0472">Membrane</keyword>
<dbReference type="Pfam" id="PF12836">
    <property type="entry name" value="HHH_3"/>
    <property type="match status" value="1"/>
</dbReference>
<name>A0A1M4TK34_9CLOT</name>
<dbReference type="GO" id="GO:0015628">
    <property type="term" value="P:protein secretion by the type II secretion system"/>
    <property type="evidence" value="ECO:0007669"/>
    <property type="project" value="TreeGrafter"/>
</dbReference>
<dbReference type="AlphaFoldDB" id="A0A1M4TK34"/>
<dbReference type="InterPro" id="IPR051675">
    <property type="entry name" value="Endo/Exo/Phosphatase_dom_1"/>
</dbReference>
<organism evidence="3 4">
    <name type="scientific">Caloramator proteoclasticus DSM 10124</name>
    <dbReference type="NCBI Taxonomy" id="1121262"/>
    <lineage>
        <taxon>Bacteria</taxon>
        <taxon>Bacillati</taxon>
        <taxon>Bacillota</taxon>
        <taxon>Clostridia</taxon>
        <taxon>Eubacteriales</taxon>
        <taxon>Clostridiaceae</taxon>
        <taxon>Caloramator</taxon>
    </lineage>
</organism>
<dbReference type="NCBIfam" id="TIGR00426">
    <property type="entry name" value="competence protein ComEA helix-hairpin-helix repeat region"/>
    <property type="match status" value="1"/>
</dbReference>
<keyword evidence="4" id="KW-1185">Reference proteome</keyword>
<sequence>MNLTKNQKVGLYVFAIIVLFIGSIKFYSLKKAEDDIVVIKNEATNKKEIQVYICGEVKKPGVYKINDDKRIIDLVYLAGGFTDNANLEAVNLATKLKDEDYIKIPTKNKNEKDKGIIDSRDDADKININTASIEELKKLPRIGDALAKRIIEYRNKNGPFKRIEDLKNVSGIGDKMFENIKDLISIY</sequence>
<dbReference type="InterPro" id="IPR003583">
    <property type="entry name" value="Hlx-hairpin-Hlx_DNA-bd_motif"/>
</dbReference>
<dbReference type="Gene3D" id="1.10.150.310">
    <property type="entry name" value="Tex RuvX-like domain-like"/>
    <property type="match status" value="1"/>
</dbReference>
<dbReference type="InterPro" id="IPR019554">
    <property type="entry name" value="Soluble_ligand-bd"/>
</dbReference>
<dbReference type="Proteomes" id="UP000184423">
    <property type="component" value="Unassembled WGS sequence"/>
</dbReference>
<dbReference type="PANTHER" id="PTHR21180:SF32">
    <property type="entry name" value="ENDONUCLEASE_EXONUCLEASE_PHOSPHATASE FAMILY DOMAIN-CONTAINING PROTEIN 1"/>
    <property type="match status" value="1"/>
</dbReference>
<keyword evidence="1" id="KW-1133">Transmembrane helix</keyword>
<proteinExistence type="predicted"/>
<evidence type="ECO:0000313" key="4">
    <source>
        <dbReference type="Proteomes" id="UP000184423"/>
    </source>
</evidence>
<reference evidence="4" key="1">
    <citation type="submission" date="2016-11" db="EMBL/GenBank/DDBJ databases">
        <authorList>
            <person name="Varghese N."/>
            <person name="Submissions S."/>
        </authorList>
    </citation>
    <scope>NUCLEOTIDE SEQUENCE [LARGE SCALE GENOMIC DNA]</scope>
    <source>
        <strain evidence="4">DSM 10124</strain>
    </source>
</reference>
<evidence type="ECO:0000259" key="2">
    <source>
        <dbReference type="SMART" id="SM00278"/>
    </source>
</evidence>
<dbReference type="EMBL" id="FQVG01000004">
    <property type="protein sequence ID" value="SHE44724.1"/>
    <property type="molecule type" value="Genomic_DNA"/>
</dbReference>
<dbReference type="Gene3D" id="3.10.560.10">
    <property type="entry name" value="Outer membrane lipoprotein wza domain like"/>
    <property type="match status" value="1"/>
</dbReference>
<dbReference type="GO" id="GO:0003677">
    <property type="term" value="F:DNA binding"/>
    <property type="evidence" value="ECO:0007669"/>
    <property type="project" value="InterPro"/>
</dbReference>